<dbReference type="OrthoDB" id="202840at2759"/>
<dbReference type="CDD" id="cd00570">
    <property type="entry name" value="GST_N_family"/>
    <property type="match status" value="1"/>
</dbReference>
<dbReference type="InterPro" id="IPR058268">
    <property type="entry name" value="DUF7962"/>
</dbReference>
<dbReference type="InterPro" id="IPR036282">
    <property type="entry name" value="Glutathione-S-Trfase_C_sf"/>
</dbReference>
<evidence type="ECO:0000313" key="5">
    <source>
        <dbReference type="RefSeq" id="XP_033537976.1"/>
    </source>
</evidence>
<evidence type="ECO:0000259" key="2">
    <source>
        <dbReference type="PROSITE" id="PS50405"/>
    </source>
</evidence>
<reference evidence="5" key="2">
    <citation type="submission" date="2020-04" db="EMBL/GenBank/DDBJ databases">
        <authorList>
            <consortium name="NCBI Genome Project"/>
        </authorList>
    </citation>
    <scope>NUCLEOTIDE SEQUENCE</scope>
    <source>
        <strain evidence="5">CBS 781.70</strain>
    </source>
</reference>
<dbReference type="Pfam" id="PF13417">
    <property type="entry name" value="GST_N_3"/>
    <property type="match status" value="1"/>
</dbReference>
<dbReference type="PROSITE" id="PS50404">
    <property type="entry name" value="GST_NTER"/>
    <property type="match status" value="1"/>
</dbReference>
<dbReference type="InterPro" id="IPR036249">
    <property type="entry name" value="Thioredoxin-like_sf"/>
</dbReference>
<dbReference type="SUPFAM" id="SSF47616">
    <property type="entry name" value="GST C-terminal domain-like"/>
    <property type="match status" value="1"/>
</dbReference>
<reference evidence="5" key="3">
    <citation type="submission" date="2025-04" db="UniProtKB">
        <authorList>
            <consortium name="RefSeq"/>
        </authorList>
    </citation>
    <scope>IDENTIFICATION</scope>
    <source>
        <strain evidence="5">CBS 781.70</strain>
    </source>
</reference>
<dbReference type="PROSITE" id="PS50405">
    <property type="entry name" value="GST_CTER"/>
    <property type="match status" value="1"/>
</dbReference>
<dbReference type="Gene3D" id="1.20.1050.10">
    <property type="match status" value="1"/>
</dbReference>
<dbReference type="Pfam" id="PF25907">
    <property type="entry name" value="DUF7962"/>
    <property type="match status" value="1"/>
</dbReference>
<reference evidence="3 5" key="1">
    <citation type="submission" date="2020-01" db="EMBL/GenBank/DDBJ databases">
        <authorList>
            <consortium name="DOE Joint Genome Institute"/>
            <person name="Haridas S."/>
            <person name="Albert R."/>
            <person name="Binder M."/>
            <person name="Bloem J."/>
            <person name="Labutti K."/>
            <person name="Salamov A."/>
            <person name="Andreopoulos B."/>
            <person name="Baker S.E."/>
            <person name="Barry K."/>
            <person name="Bills G."/>
            <person name="Bluhm B.H."/>
            <person name="Cannon C."/>
            <person name="Castanera R."/>
            <person name="Culley D.E."/>
            <person name="Daum C."/>
            <person name="Ezra D."/>
            <person name="Gonzalez J.B."/>
            <person name="Henrissat B."/>
            <person name="Kuo A."/>
            <person name="Liang C."/>
            <person name="Lipzen A."/>
            <person name="Lutzoni F."/>
            <person name="Magnuson J."/>
            <person name="Mondo S."/>
            <person name="Nolan M."/>
            <person name="Ohm R."/>
            <person name="Pangilinan J."/>
            <person name="Park H.-J."/>
            <person name="Ramirez L."/>
            <person name="Alfaro M."/>
            <person name="Sun H."/>
            <person name="Tritt A."/>
            <person name="Yoshinaga Y."/>
            <person name="Zwiers L.-H."/>
            <person name="Turgeon B.G."/>
            <person name="Goodwin S.B."/>
            <person name="Spatafora J.W."/>
            <person name="Crous P.W."/>
            <person name="Grigoriev I.V."/>
        </authorList>
    </citation>
    <scope>NUCLEOTIDE SEQUENCE</scope>
    <source>
        <strain evidence="3 5">CBS 781.70</strain>
    </source>
</reference>
<dbReference type="Gene3D" id="3.40.30.110">
    <property type="match status" value="2"/>
</dbReference>
<keyword evidence="4" id="KW-1185">Reference proteome</keyword>
<feature type="domain" description="GST N-terminal" evidence="1">
    <location>
        <begin position="7"/>
        <end position="86"/>
    </location>
</feature>
<evidence type="ECO:0000259" key="1">
    <source>
        <dbReference type="PROSITE" id="PS50404"/>
    </source>
</evidence>
<dbReference type="AlphaFoldDB" id="A0A6G1GE03"/>
<dbReference type="GeneID" id="54414266"/>
<evidence type="ECO:0000313" key="3">
    <source>
        <dbReference type="EMBL" id="KAF1816345.1"/>
    </source>
</evidence>
<dbReference type="Proteomes" id="UP000504638">
    <property type="component" value="Unplaced"/>
</dbReference>
<gene>
    <name evidence="3 5" type="ORF">P152DRAFT_119906</name>
</gene>
<accession>A0A6G1GE03</accession>
<proteinExistence type="predicted"/>
<organism evidence="3">
    <name type="scientific">Eremomyces bilateralis CBS 781.70</name>
    <dbReference type="NCBI Taxonomy" id="1392243"/>
    <lineage>
        <taxon>Eukaryota</taxon>
        <taxon>Fungi</taxon>
        <taxon>Dikarya</taxon>
        <taxon>Ascomycota</taxon>
        <taxon>Pezizomycotina</taxon>
        <taxon>Dothideomycetes</taxon>
        <taxon>Dothideomycetes incertae sedis</taxon>
        <taxon>Eremomycetales</taxon>
        <taxon>Eremomycetaceae</taxon>
        <taxon>Eremomyces</taxon>
    </lineage>
</organism>
<dbReference type="CDD" id="cd00299">
    <property type="entry name" value="GST_C_family"/>
    <property type="match status" value="1"/>
</dbReference>
<name>A0A6G1GE03_9PEZI</name>
<dbReference type="InterPro" id="IPR004045">
    <property type="entry name" value="Glutathione_S-Trfase_N"/>
</dbReference>
<sequence length="350" mass="39301">MASAPPNEIIVYHYPFSPYARRVLWYFQLQGIHYGQCVQPPTLPRPTLEALNVNYRRIPLMSIGRTVYCDSRLILRKLETRFGSTPKSSNPKLGLAPLTTPDQKALANLFERWTGDGGVFARATKLIPLDLPVMKDAKFREDRSSFAGGKRSWDPEAMRQARPEALAGIREQLEWLESGLLSDGREWVLATPKASIADIEAIWLFDWLIEMPGALPAEWSKQFPRVWAWVARFRAVLKETRNLAPKAVTFKPEETVSYVLSAQFAPVLDSAGPAGQVEWVDPADSLGLKAGDSVTVWPIDSGMTHKDQGKLVRLSVNEVIIEKEVKGSTIRVSMPRWNFRIIKSSSASKI</sequence>
<feature type="domain" description="GST C-terminal" evidence="2">
    <location>
        <begin position="100"/>
        <end position="259"/>
    </location>
</feature>
<keyword evidence="3" id="KW-0808">Transferase</keyword>
<dbReference type="GO" id="GO:0016740">
    <property type="term" value="F:transferase activity"/>
    <property type="evidence" value="ECO:0007669"/>
    <property type="project" value="UniProtKB-KW"/>
</dbReference>
<protein>
    <submittedName>
        <fullName evidence="3 5">Glutathione S-transferase</fullName>
    </submittedName>
</protein>
<dbReference type="RefSeq" id="XP_033537976.1">
    <property type="nucleotide sequence ID" value="XM_033673696.1"/>
</dbReference>
<evidence type="ECO:0000313" key="4">
    <source>
        <dbReference type="Proteomes" id="UP000504638"/>
    </source>
</evidence>
<dbReference type="InterPro" id="IPR010987">
    <property type="entry name" value="Glutathione-S-Trfase_C-like"/>
</dbReference>
<dbReference type="EMBL" id="ML975150">
    <property type="protein sequence ID" value="KAF1816345.1"/>
    <property type="molecule type" value="Genomic_DNA"/>
</dbReference>
<dbReference type="SUPFAM" id="SSF52833">
    <property type="entry name" value="Thioredoxin-like"/>
    <property type="match status" value="1"/>
</dbReference>